<dbReference type="EMBL" id="SLZR01000002">
    <property type="protein sequence ID" value="TCS43304.1"/>
    <property type="molecule type" value="Genomic_DNA"/>
</dbReference>
<dbReference type="CDD" id="cd05233">
    <property type="entry name" value="SDR_c"/>
    <property type="match status" value="1"/>
</dbReference>
<dbReference type="RefSeq" id="WP_132700109.1">
    <property type="nucleotide sequence ID" value="NZ_SLZR01000002.1"/>
</dbReference>
<accession>A0A4R3IBE1</accession>
<comment type="caution">
    <text evidence="3">The sequence shown here is derived from an EMBL/GenBank/DDBJ whole genome shotgun (WGS) entry which is preliminary data.</text>
</comment>
<proteinExistence type="inferred from homology"/>
<name>A0A4R3IBE1_9GAMM</name>
<comment type="similarity">
    <text evidence="1">Belongs to the short-chain dehydrogenases/reductases (SDR) family.</text>
</comment>
<reference evidence="3 4" key="1">
    <citation type="submission" date="2019-03" db="EMBL/GenBank/DDBJ databases">
        <title>Genomic Encyclopedia of Archaeal and Bacterial Type Strains, Phase II (KMG-II): from individual species to whole genera.</title>
        <authorList>
            <person name="Goeker M."/>
        </authorList>
    </citation>
    <scope>NUCLEOTIDE SEQUENCE [LARGE SCALE GENOMIC DNA]</scope>
    <source>
        <strain evidence="3 4">DSM 15388</strain>
    </source>
</reference>
<gene>
    <name evidence="3" type="ORF">BCF53_102331</name>
</gene>
<dbReference type="SUPFAM" id="SSF51735">
    <property type="entry name" value="NAD(P)-binding Rossmann-fold domains"/>
    <property type="match status" value="1"/>
</dbReference>
<dbReference type="InterPro" id="IPR002347">
    <property type="entry name" value="SDR_fam"/>
</dbReference>
<dbReference type="AlphaFoldDB" id="A0A4R3IBE1"/>
<evidence type="ECO:0000313" key="4">
    <source>
        <dbReference type="Proteomes" id="UP000295793"/>
    </source>
</evidence>
<dbReference type="FunFam" id="3.40.50.720:FF:000084">
    <property type="entry name" value="Short-chain dehydrogenase reductase"/>
    <property type="match status" value="1"/>
</dbReference>
<dbReference type="PANTHER" id="PTHR43639">
    <property type="entry name" value="OXIDOREDUCTASE, SHORT-CHAIN DEHYDROGENASE/REDUCTASE FAMILY (AFU_ORTHOLOGUE AFUA_5G02870)"/>
    <property type="match status" value="1"/>
</dbReference>
<evidence type="ECO:0000256" key="1">
    <source>
        <dbReference type="ARBA" id="ARBA00006484"/>
    </source>
</evidence>
<protein>
    <submittedName>
        <fullName evidence="3">NAD(P)-dependent dehydrogenase (Short-subunit alcohol dehydrogenase family)</fullName>
    </submittedName>
</protein>
<dbReference type="OrthoDB" id="20590at2"/>
<dbReference type="Gene3D" id="3.40.50.720">
    <property type="entry name" value="NAD(P)-binding Rossmann-like Domain"/>
    <property type="match status" value="1"/>
</dbReference>
<dbReference type="GO" id="GO:0016491">
    <property type="term" value="F:oxidoreductase activity"/>
    <property type="evidence" value="ECO:0007669"/>
    <property type="project" value="UniProtKB-KW"/>
</dbReference>
<evidence type="ECO:0000256" key="2">
    <source>
        <dbReference type="ARBA" id="ARBA00023002"/>
    </source>
</evidence>
<dbReference type="InterPro" id="IPR036291">
    <property type="entry name" value="NAD(P)-bd_dom_sf"/>
</dbReference>
<keyword evidence="4" id="KW-1185">Reference proteome</keyword>
<sequence>MPANTEHQKVTLITGASRGIGAACAKLFAENDYAVCLNYLSNTAAAERVQAEITDAGGLCVLMQADVSIAAEVQAMFASIDAQFGRLDVLVNNAGILETQCRFSEITESRFRRIFETNVISCFLCCQQAVQRMSSGGCIVNVSSMASKTGSPNEYIDYATSKGAMDSLTIGLAKEVAAEGIRVNGVRPGLIYTDMHASGGEPGRVDRLKERIPLQRGGQPSEIAEAIYWLASENSSFVTGTFIDTSGGL</sequence>
<evidence type="ECO:0000313" key="3">
    <source>
        <dbReference type="EMBL" id="TCS43304.1"/>
    </source>
</evidence>
<organism evidence="3 4">
    <name type="scientific">Reinekea marinisedimentorum</name>
    <dbReference type="NCBI Taxonomy" id="230495"/>
    <lineage>
        <taxon>Bacteria</taxon>
        <taxon>Pseudomonadati</taxon>
        <taxon>Pseudomonadota</taxon>
        <taxon>Gammaproteobacteria</taxon>
        <taxon>Oceanospirillales</taxon>
        <taxon>Saccharospirillaceae</taxon>
        <taxon>Reinekea</taxon>
    </lineage>
</organism>
<dbReference type="Pfam" id="PF13561">
    <property type="entry name" value="adh_short_C2"/>
    <property type="match status" value="1"/>
</dbReference>
<keyword evidence="2" id="KW-0560">Oxidoreductase</keyword>
<dbReference type="PRINTS" id="PR00081">
    <property type="entry name" value="GDHRDH"/>
</dbReference>
<dbReference type="Proteomes" id="UP000295793">
    <property type="component" value="Unassembled WGS sequence"/>
</dbReference>
<dbReference type="PANTHER" id="PTHR43639:SF1">
    <property type="entry name" value="SHORT-CHAIN DEHYDROGENASE_REDUCTASE FAMILY PROTEIN"/>
    <property type="match status" value="1"/>
</dbReference>
<dbReference type="PRINTS" id="PR00080">
    <property type="entry name" value="SDRFAMILY"/>
</dbReference>